<accession>A0ABN6FJH4</accession>
<dbReference type="Proteomes" id="UP001319861">
    <property type="component" value="Chromosome"/>
</dbReference>
<organism evidence="1 2">
    <name type="scientific">Sinomonas cyclohexanicum</name>
    <name type="common">Corynebacterium cyclohexanicum</name>
    <dbReference type="NCBI Taxonomy" id="322009"/>
    <lineage>
        <taxon>Bacteria</taxon>
        <taxon>Bacillati</taxon>
        <taxon>Actinomycetota</taxon>
        <taxon>Actinomycetes</taxon>
        <taxon>Micrococcales</taxon>
        <taxon>Micrococcaceae</taxon>
        <taxon>Sinomonas</taxon>
    </lineage>
</organism>
<proteinExistence type="predicted"/>
<dbReference type="EMBL" id="AP024525">
    <property type="protein sequence ID" value="BCT77032.1"/>
    <property type="molecule type" value="Genomic_DNA"/>
</dbReference>
<keyword evidence="2" id="KW-1185">Reference proteome</keyword>
<sequence>MGEIDIGRLEWKRPTTATATYEEILADLQRNRELGSLRQRIDIDTWAPLVHIHCPDPRGTSDRCAGCGQLWPCGPIIQVLRSGVLTADTYAGSSLRGYAGRS</sequence>
<name>A0ABN6FJH4_SINCY</name>
<reference evidence="1 2" key="1">
    <citation type="journal article" date="2021" name="J. Biosci. Bioeng.">
        <title>Identification and characterization of a chc gene cluster responsible for the aromatization pathway of cyclohexanecarboxylate degradation in Sinomonas cyclohexanicum ATCC 51369.</title>
        <authorList>
            <person name="Yamamoto T."/>
            <person name="Hasegawa Y."/>
            <person name="Lau P.C.K."/>
            <person name="Iwaki H."/>
        </authorList>
    </citation>
    <scope>NUCLEOTIDE SEQUENCE [LARGE SCALE GENOMIC DNA]</scope>
    <source>
        <strain evidence="1 2">ATCC 51369</strain>
    </source>
</reference>
<evidence type="ECO:0000313" key="1">
    <source>
        <dbReference type="EMBL" id="BCT77032.1"/>
    </source>
</evidence>
<evidence type="ECO:0000313" key="2">
    <source>
        <dbReference type="Proteomes" id="UP001319861"/>
    </source>
</evidence>
<protein>
    <submittedName>
        <fullName evidence="1">Uncharacterized protein</fullName>
    </submittedName>
</protein>
<gene>
    <name evidence="1" type="ORF">SCMU_28740</name>
</gene>